<sequence>MITRSQPQSYTLADIADRFGCLLNGSPDTLVNTVGTLENGTPNAISFLANPLYRKQLSSTCAGAVVISSDEAARCPVPTLVNENAYATYARIADFLCPQNAPQPGVHITAVVAEGSEIPKSCQIEANVVVGEGSHLGDGVVIGPGCLIGANVKIGKGSRLVGHVTVLDNVIIGKRTLIHPGAVLGSDGFGFAPDNGRWIKVPQIGNVVIGDDVEIGANTTIDRGTIDDTIIENGVKLDNQIQIAHNVRVGEHTVIAGLTGVAGSTKIGKCCIIGGGVGIIGHLNIDDEVKINARSLITKSLKGPGTYSGGLPAEEVSRWRKQVVLFRKLSGKNR</sequence>
<dbReference type="NCBIfam" id="NF002060">
    <property type="entry name" value="PRK00892.1"/>
    <property type="match status" value="1"/>
</dbReference>
<gene>
    <name evidence="9" type="ORF">METZ01_LOCUS130270</name>
</gene>
<accession>A0A381YK35</accession>
<reference evidence="9" key="1">
    <citation type="submission" date="2018-05" db="EMBL/GenBank/DDBJ databases">
        <authorList>
            <person name="Lanie J.A."/>
            <person name="Ng W.-L."/>
            <person name="Kazmierczak K.M."/>
            <person name="Andrzejewski T.M."/>
            <person name="Davidsen T.M."/>
            <person name="Wayne K.J."/>
            <person name="Tettelin H."/>
            <person name="Glass J.I."/>
            <person name="Rusch D."/>
            <person name="Podicherti R."/>
            <person name="Tsui H.-C.T."/>
            <person name="Winkler M.E."/>
        </authorList>
    </citation>
    <scope>NUCLEOTIDE SEQUENCE</scope>
</reference>
<dbReference type="CDD" id="cd03352">
    <property type="entry name" value="LbH_LpxD"/>
    <property type="match status" value="1"/>
</dbReference>
<dbReference type="Pfam" id="PF25087">
    <property type="entry name" value="GMPPB_C"/>
    <property type="match status" value="1"/>
</dbReference>
<organism evidence="9">
    <name type="scientific">marine metagenome</name>
    <dbReference type="NCBI Taxonomy" id="408172"/>
    <lineage>
        <taxon>unclassified sequences</taxon>
        <taxon>metagenomes</taxon>
        <taxon>ecological metagenomes</taxon>
    </lineage>
</organism>
<dbReference type="AlphaFoldDB" id="A0A381YK35"/>
<dbReference type="InterPro" id="IPR018357">
    <property type="entry name" value="Hexapep_transf_CS"/>
</dbReference>
<dbReference type="SUPFAM" id="SSF51161">
    <property type="entry name" value="Trimeric LpxA-like enzymes"/>
    <property type="match status" value="1"/>
</dbReference>
<feature type="domain" description="Mannose-1-phosphate guanyltransferase C-terminal" evidence="8">
    <location>
        <begin position="125"/>
        <end position="225"/>
    </location>
</feature>
<evidence type="ECO:0000313" key="9">
    <source>
        <dbReference type="EMBL" id="SVA77416.1"/>
    </source>
</evidence>
<protein>
    <submittedName>
        <fullName evidence="9">Uncharacterized protein</fullName>
    </submittedName>
</protein>
<keyword evidence="4" id="KW-0677">Repeat</keyword>
<evidence type="ECO:0000256" key="5">
    <source>
        <dbReference type="ARBA" id="ARBA00023098"/>
    </source>
</evidence>
<proteinExistence type="inferred from homology"/>
<feature type="domain" description="UDP-3-O-[3-hydroxymyristoyl] glucosamine N-acyltransferase non-repeat region" evidence="7">
    <location>
        <begin position="28"/>
        <end position="94"/>
    </location>
</feature>
<keyword evidence="2" id="KW-0441">Lipid A biosynthesis</keyword>
<dbReference type="InterPro" id="IPR007691">
    <property type="entry name" value="LpxD"/>
</dbReference>
<dbReference type="GO" id="GO:0009245">
    <property type="term" value="P:lipid A biosynthetic process"/>
    <property type="evidence" value="ECO:0007669"/>
    <property type="project" value="UniProtKB-KW"/>
</dbReference>
<dbReference type="InterPro" id="IPR011004">
    <property type="entry name" value="Trimer_LpxA-like_sf"/>
</dbReference>
<name>A0A381YK35_9ZZZZ</name>
<keyword evidence="5" id="KW-0443">Lipid metabolism</keyword>
<evidence type="ECO:0000256" key="6">
    <source>
        <dbReference type="ARBA" id="ARBA00023315"/>
    </source>
</evidence>
<evidence type="ECO:0000256" key="1">
    <source>
        <dbReference type="ARBA" id="ARBA00022516"/>
    </source>
</evidence>
<dbReference type="HAMAP" id="MF_00523">
    <property type="entry name" value="LpxD"/>
    <property type="match status" value="1"/>
</dbReference>
<evidence type="ECO:0000256" key="3">
    <source>
        <dbReference type="ARBA" id="ARBA00022679"/>
    </source>
</evidence>
<dbReference type="GO" id="GO:0016020">
    <property type="term" value="C:membrane"/>
    <property type="evidence" value="ECO:0007669"/>
    <property type="project" value="GOC"/>
</dbReference>
<dbReference type="InterPro" id="IPR020573">
    <property type="entry name" value="UDP_GlcNAc_AcTrfase_non-rep"/>
</dbReference>
<dbReference type="Pfam" id="PF04613">
    <property type="entry name" value="LpxD"/>
    <property type="match status" value="1"/>
</dbReference>
<dbReference type="EMBL" id="UINC01018431">
    <property type="protein sequence ID" value="SVA77416.1"/>
    <property type="molecule type" value="Genomic_DNA"/>
</dbReference>
<dbReference type="PANTHER" id="PTHR43378">
    <property type="entry name" value="UDP-3-O-ACYLGLUCOSAMINE N-ACYLTRANSFERASE"/>
    <property type="match status" value="1"/>
</dbReference>
<dbReference type="InterPro" id="IPR056729">
    <property type="entry name" value="GMPPB_C"/>
</dbReference>
<keyword evidence="6" id="KW-0012">Acyltransferase</keyword>
<dbReference type="Gene3D" id="3.40.1390.10">
    <property type="entry name" value="MurE/MurF, N-terminal domain"/>
    <property type="match status" value="1"/>
</dbReference>
<dbReference type="NCBIfam" id="TIGR01853">
    <property type="entry name" value="lipid_A_lpxD"/>
    <property type="match status" value="1"/>
</dbReference>
<dbReference type="Gene3D" id="2.160.10.10">
    <property type="entry name" value="Hexapeptide repeat proteins"/>
    <property type="match status" value="1"/>
</dbReference>
<dbReference type="PROSITE" id="PS00101">
    <property type="entry name" value="HEXAPEP_TRANSFERASES"/>
    <property type="match status" value="1"/>
</dbReference>
<evidence type="ECO:0000259" key="7">
    <source>
        <dbReference type="Pfam" id="PF04613"/>
    </source>
</evidence>
<keyword evidence="1" id="KW-0444">Lipid biosynthesis</keyword>
<keyword evidence="3" id="KW-0808">Transferase</keyword>
<evidence type="ECO:0000256" key="4">
    <source>
        <dbReference type="ARBA" id="ARBA00022737"/>
    </source>
</evidence>
<evidence type="ECO:0000259" key="8">
    <source>
        <dbReference type="Pfam" id="PF25087"/>
    </source>
</evidence>
<dbReference type="PANTHER" id="PTHR43378:SF2">
    <property type="entry name" value="UDP-3-O-ACYLGLUCOSAMINE N-ACYLTRANSFERASE 1, MITOCHONDRIAL-RELATED"/>
    <property type="match status" value="1"/>
</dbReference>
<dbReference type="GO" id="GO:0016410">
    <property type="term" value="F:N-acyltransferase activity"/>
    <property type="evidence" value="ECO:0007669"/>
    <property type="project" value="InterPro"/>
</dbReference>
<evidence type="ECO:0000256" key="2">
    <source>
        <dbReference type="ARBA" id="ARBA00022556"/>
    </source>
</evidence>